<sequence length="243" mass="27560">MKNIIFGLTLPTVLLFTSLCVGASDVVKLSNSGICHDENSAWFEKTKSFTIYSSLEKCIAAGGRPTKSNGNKKANQSPTSVNGIPKYVRSDYAHWSDFDHDGMNTRHEILEDMSLSIVKYSSNGNYVQRGRWNDPYSGKTFYKSSDLQIDHVVPLAFAHYAGAWRFSKEEKELFANDASNLLPVQSSLNQSKSASPPTEWLPPNLKYRCAYIYHFDRVMKKYKLTYKSHQLRTMNKMKAKCKG</sequence>
<dbReference type="PANTHER" id="PTHR24094:SF15">
    <property type="entry name" value="AMP-DEPENDENT SYNTHETASE_LIGASE DOMAIN-CONTAINING PROTEIN-RELATED"/>
    <property type="match status" value="1"/>
</dbReference>
<evidence type="ECO:0000313" key="4">
    <source>
        <dbReference type="Proteomes" id="UP000235579"/>
    </source>
</evidence>
<name>A0A2N7NN79_9VIBR</name>
<organism evidence="3 4">
    <name type="scientific">Vibrio tasmaniensis</name>
    <dbReference type="NCBI Taxonomy" id="212663"/>
    <lineage>
        <taxon>Bacteria</taxon>
        <taxon>Pseudomonadati</taxon>
        <taxon>Pseudomonadota</taxon>
        <taxon>Gammaproteobacteria</taxon>
        <taxon>Vibrionales</taxon>
        <taxon>Vibrionaceae</taxon>
        <taxon>Vibrio</taxon>
    </lineage>
</organism>
<feature type="chain" id="PRO_5014789107" description="GmrSD restriction endonucleases C-terminal domain-containing protein" evidence="1">
    <location>
        <begin position="24"/>
        <end position="243"/>
    </location>
</feature>
<dbReference type="Pfam" id="PF07510">
    <property type="entry name" value="GmrSD_C"/>
    <property type="match status" value="1"/>
</dbReference>
<gene>
    <name evidence="3" type="ORF">BCS92_04910</name>
</gene>
<evidence type="ECO:0000256" key="1">
    <source>
        <dbReference type="SAM" id="SignalP"/>
    </source>
</evidence>
<dbReference type="InterPro" id="IPR011089">
    <property type="entry name" value="GmrSD_C"/>
</dbReference>
<dbReference type="Proteomes" id="UP000235579">
    <property type="component" value="Unassembled WGS sequence"/>
</dbReference>
<feature type="signal peptide" evidence="1">
    <location>
        <begin position="1"/>
        <end position="23"/>
    </location>
</feature>
<accession>A0A2N7NN79</accession>
<dbReference type="EMBL" id="MDBP01000014">
    <property type="protein sequence ID" value="PMP17748.1"/>
    <property type="molecule type" value="Genomic_DNA"/>
</dbReference>
<proteinExistence type="predicted"/>
<protein>
    <recommendedName>
        <fullName evidence="2">GmrSD restriction endonucleases C-terminal domain-containing protein</fullName>
    </recommendedName>
</protein>
<reference evidence="4" key="1">
    <citation type="submission" date="2016-07" db="EMBL/GenBank/DDBJ databases">
        <title>Nontailed viruses are major unrecognized killers of bacteria in the ocean.</title>
        <authorList>
            <person name="Kauffman K."/>
            <person name="Hussain F."/>
            <person name="Yang J."/>
            <person name="Arevalo P."/>
            <person name="Brown J."/>
            <person name="Cutler M."/>
            <person name="Kelly L."/>
            <person name="Polz M.F."/>
        </authorList>
    </citation>
    <scope>NUCLEOTIDE SEQUENCE [LARGE SCALE GENOMIC DNA]</scope>
    <source>
        <strain evidence="4">10N.222.48.A2</strain>
    </source>
</reference>
<feature type="domain" description="GmrSD restriction endonucleases C-terminal" evidence="2">
    <location>
        <begin position="108"/>
        <end position="212"/>
    </location>
</feature>
<comment type="caution">
    <text evidence="3">The sequence shown here is derived from an EMBL/GenBank/DDBJ whole genome shotgun (WGS) entry which is preliminary data.</text>
</comment>
<dbReference type="Gene3D" id="1.10.30.50">
    <property type="match status" value="1"/>
</dbReference>
<evidence type="ECO:0000313" key="3">
    <source>
        <dbReference type="EMBL" id="PMP17748.1"/>
    </source>
</evidence>
<dbReference type="RefSeq" id="WP_157936389.1">
    <property type="nucleotide sequence ID" value="NZ_MDBG01000002.1"/>
</dbReference>
<evidence type="ECO:0000259" key="2">
    <source>
        <dbReference type="Pfam" id="PF07510"/>
    </source>
</evidence>
<dbReference type="AlphaFoldDB" id="A0A2N7NN79"/>
<keyword evidence="1" id="KW-0732">Signal</keyword>
<dbReference type="PANTHER" id="PTHR24094">
    <property type="entry name" value="SECRETED PROTEIN"/>
    <property type="match status" value="1"/>
</dbReference>